<dbReference type="Proteomes" id="UP000707352">
    <property type="component" value="Unassembled WGS sequence"/>
</dbReference>
<organism evidence="1 2">
    <name type="scientific">Microvirga terricola</name>
    <dbReference type="NCBI Taxonomy" id="2719797"/>
    <lineage>
        <taxon>Bacteria</taxon>
        <taxon>Pseudomonadati</taxon>
        <taxon>Pseudomonadota</taxon>
        <taxon>Alphaproteobacteria</taxon>
        <taxon>Hyphomicrobiales</taxon>
        <taxon>Methylobacteriaceae</taxon>
        <taxon>Microvirga</taxon>
    </lineage>
</organism>
<reference evidence="1 2" key="1">
    <citation type="submission" date="2020-03" db="EMBL/GenBank/DDBJ databases">
        <title>The genome sequence of Microvirga sp. c23x22.</title>
        <authorList>
            <person name="Zhang X."/>
        </authorList>
    </citation>
    <scope>NUCLEOTIDE SEQUENCE [LARGE SCALE GENOMIC DNA]</scope>
    <source>
        <strain evidence="2">c23x22</strain>
    </source>
</reference>
<name>A0ABX0V9Q5_9HYPH</name>
<dbReference type="Pfam" id="PF22281">
    <property type="entry name" value="DUF6959"/>
    <property type="match status" value="1"/>
</dbReference>
<protein>
    <submittedName>
        <fullName evidence="1">Uncharacterized protein</fullName>
    </submittedName>
</protein>
<keyword evidence="2" id="KW-1185">Reference proteome</keyword>
<dbReference type="InterPro" id="IPR053801">
    <property type="entry name" value="DUF6959"/>
</dbReference>
<proteinExistence type="predicted"/>
<dbReference type="EMBL" id="JAATJS010000002">
    <property type="protein sequence ID" value="NIX76544.1"/>
    <property type="molecule type" value="Genomic_DNA"/>
</dbReference>
<gene>
    <name evidence="1" type="ORF">HB375_07920</name>
</gene>
<evidence type="ECO:0000313" key="2">
    <source>
        <dbReference type="Proteomes" id="UP000707352"/>
    </source>
</evidence>
<sequence length="92" mass="10397">MRIESVEIFSDRTNAAVMRHPGRAFPGVLVQGDSLHILCQQADAACKEIGRDAPGYEDLNDLRDTLRSYLNHYKATLAEYGMKLPFYEPKLP</sequence>
<evidence type="ECO:0000313" key="1">
    <source>
        <dbReference type="EMBL" id="NIX76544.1"/>
    </source>
</evidence>
<comment type="caution">
    <text evidence="1">The sequence shown here is derived from an EMBL/GenBank/DDBJ whole genome shotgun (WGS) entry which is preliminary data.</text>
</comment>
<dbReference type="RefSeq" id="WP_167672411.1">
    <property type="nucleotide sequence ID" value="NZ_JAATJS010000002.1"/>
</dbReference>
<accession>A0ABX0V9Q5</accession>